<feature type="transmembrane region" description="Helical" evidence="8">
    <location>
        <begin position="105"/>
        <end position="123"/>
    </location>
</feature>
<keyword evidence="6 8" id="KW-0472">Membrane</keyword>
<feature type="transmembrane region" description="Helical" evidence="8">
    <location>
        <begin position="201"/>
        <end position="218"/>
    </location>
</feature>
<feature type="transmembrane region" description="Helical" evidence="8">
    <location>
        <begin position="6"/>
        <end position="21"/>
    </location>
</feature>
<feature type="transmembrane region" description="Helical" evidence="8">
    <location>
        <begin position="33"/>
        <end position="50"/>
    </location>
</feature>
<comment type="pathway">
    <text evidence="2">Carotenoid biosynthesis.</text>
</comment>
<dbReference type="Pfam" id="PF18916">
    <property type="entry name" value="Lycopene_cyc"/>
    <property type="match status" value="2"/>
</dbReference>
<dbReference type="GO" id="GO:0016872">
    <property type="term" value="F:intramolecular lyase activity"/>
    <property type="evidence" value="ECO:0007669"/>
    <property type="project" value="InterPro"/>
</dbReference>
<evidence type="ECO:0000256" key="3">
    <source>
        <dbReference type="ARBA" id="ARBA00022692"/>
    </source>
</evidence>
<keyword evidence="7" id="KW-0413">Isomerase</keyword>
<evidence type="ECO:0000256" key="7">
    <source>
        <dbReference type="ARBA" id="ARBA00023235"/>
    </source>
</evidence>
<comment type="caution">
    <text evidence="10">The sequence shown here is derived from an EMBL/GenBank/DDBJ whole genome shotgun (WGS) entry which is preliminary data.</text>
</comment>
<evidence type="ECO:0000313" key="10">
    <source>
        <dbReference type="EMBL" id="HFI90111.1"/>
    </source>
</evidence>
<feature type="domain" description="Lycopene cyclase" evidence="9">
    <location>
        <begin position="2"/>
        <end position="93"/>
    </location>
</feature>
<feature type="transmembrane region" description="Helical" evidence="8">
    <location>
        <begin position="70"/>
        <end position="93"/>
    </location>
</feature>
<evidence type="ECO:0000256" key="2">
    <source>
        <dbReference type="ARBA" id="ARBA00004829"/>
    </source>
</evidence>
<dbReference type="InterPro" id="IPR017825">
    <property type="entry name" value="Lycopene_cyclase_dom"/>
</dbReference>
<evidence type="ECO:0000256" key="4">
    <source>
        <dbReference type="ARBA" id="ARBA00022746"/>
    </source>
</evidence>
<organism evidence="10">
    <name type="scientific">Ignavibacterium album</name>
    <dbReference type="NCBI Taxonomy" id="591197"/>
    <lineage>
        <taxon>Bacteria</taxon>
        <taxon>Pseudomonadati</taxon>
        <taxon>Ignavibacteriota</taxon>
        <taxon>Ignavibacteria</taxon>
        <taxon>Ignavibacteriales</taxon>
        <taxon>Ignavibacteriaceae</taxon>
        <taxon>Ignavibacterium</taxon>
    </lineage>
</organism>
<evidence type="ECO:0000256" key="5">
    <source>
        <dbReference type="ARBA" id="ARBA00022989"/>
    </source>
</evidence>
<name>A0A7V2ZHP9_9BACT</name>
<dbReference type="GO" id="GO:0016020">
    <property type="term" value="C:membrane"/>
    <property type="evidence" value="ECO:0007669"/>
    <property type="project" value="UniProtKB-SubCell"/>
</dbReference>
<evidence type="ECO:0000256" key="8">
    <source>
        <dbReference type="SAM" id="Phobius"/>
    </source>
</evidence>
<keyword evidence="5 8" id="KW-1133">Transmembrane helix</keyword>
<dbReference type="GO" id="GO:0016117">
    <property type="term" value="P:carotenoid biosynthetic process"/>
    <property type="evidence" value="ECO:0007669"/>
    <property type="project" value="UniProtKB-KW"/>
</dbReference>
<keyword evidence="4" id="KW-0125">Carotenoid biosynthesis</keyword>
<proteinExistence type="predicted"/>
<comment type="subcellular location">
    <subcellularLocation>
        <location evidence="1">Membrane</location>
        <topology evidence="1">Multi-pass membrane protein</topology>
    </subcellularLocation>
</comment>
<dbReference type="GO" id="GO:0045436">
    <property type="term" value="F:lycopene beta cyclase activity"/>
    <property type="evidence" value="ECO:0007669"/>
    <property type="project" value="UniProtKB-ARBA"/>
</dbReference>
<protein>
    <submittedName>
        <fullName evidence="10">Lycopene cyclase domain-containing protein</fullName>
    </submittedName>
</protein>
<feature type="transmembrane region" description="Helical" evidence="8">
    <location>
        <begin position="129"/>
        <end position="147"/>
    </location>
</feature>
<keyword evidence="3 8" id="KW-0812">Transmembrane</keyword>
<dbReference type="EMBL" id="DSUJ01000002">
    <property type="protein sequence ID" value="HFI90111.1"/>
    <property type="molecule type" value="Genomic_DNA"/>
</dbReference>
<evidence type="ECO:0000256" key="6">
    <source>
        <dbReference type="ARBA" id="ARBA00023136"/>
    </source>
</evidence>
<accession>A0A7V2ZHP9</accession>
<evidence type="ECO:0000256" key="1">
    <source>
        <dbReference type="ARBA" id="ARBA00004141"/>
    </source>
</evidence>
<dbReference type="NCBIfam" id="TIGR03462">
    <property type="entry name" value="CarR_dom_SF"/>
    <property type="match status" value="2"/>
</dbReference>
<gene>
    <name evidence="10" type="ORF">ENS31_01120</name>
</gene>
<feature type="transmembrane region" description="Helical" evidence="8">
    <location>
        <begin position="156"/>
        <end position="181"/>
    </location>
</feature>
<feature type="domain" description="Lycopene cyclase" evidence="9">
    <location>
        <begin position="129"/>
        <end position="217"/>
    </location>
</feature>
<dbReference type="AlphaFoldDB" id="A0A7V2ZHP9"/>
<sequence length="223" mass="26798">MSTYLFINIVIIFIPLILSFEKNIRYYKKLPHLLFSIIIVSTAFIIWDVFATKRGDWSFNPAHLVGVYFFGLPLEEILFFITVPYSCIFIYETIRFYTKEKYFKINNYIFLLIALLFLMLGIFFNHQHYTFTVSLFAGIFFLLAFYFKTGLLSSSFYWWTVLISFIPFLIVNFFLTSIPIVTYNNSAFFGKRFLTIPYEDFLYSFSMISLWILFYEIIQKRKR</sequence>
<evidence type="ECO:0000259" key="9">
    <source>
        <dbReference type="Pfam" id="PF18916"/>
    </source>
</evidence>
<reference evidence="10" key="1">
    <citation type="journal article" date="2020" name="mSystems">
        <title>Genome- and Community-Level Interaction Insights into Carbon Utilization and Element Cycling Functions of Hydrothermarchaeota in Hydrothermal Sediment.</title>
        <authorList>
            <person name="Zhou Z."/>
            <person name="Liu Y."/>
            <person name="Xu W."/>
            <person name="Pan J."/>
            <person name="Luo Z.H."/>
            <person name="Li M."/>
        </authorList>
    </citation>
    <scope>NUCLEOTIDE SEQUENCE [LARGE SCALE GENOMIC DNA]</scope>
    <source>
        <strain evidence="10">SpSt-479</strain>
    </source>
</reference>